<protein>
    <submittedName>
        <fullName evidence="7">DNA-binding protein</fullName>
    </submittedName>
</protein>
<evidence type="ECO:0000313" key="8">
    <source>
        <dbReference type="Proteomes" id="UP000249590"/>
    </source>
</evidence>
<dbReference type="Proteomes" id="UP000249590">
    <property type="component" value="Unassembled WGS sequence"/>
</dbReference>
<dbReference type="InterPro" id="IPR010982">
    <property type="entry name" value="Lambda_DNA-bd_dom_sf"/>
</dbReference>
<reference evidence="7 8" key="1">
    <citation type="submission" date="2018-05" db="EMBL/GenBank/DDBJ databases">
        <title>Acuticoccus sediminis sp. nov., isolated from deep-sea sediment of Indian Ocean.</title>
        <authorList>
            <person name="Liu X."/>
            <person name="Lai Q."/>
            <person name="Du Y."/>
            <person name="Sun F."/>
            <person name="Zhang X."/>
            <person name="Wang S."/>
            <person name="Shao Z."/>
        </authorList>
    </citation>
    <scope>NUCLEOTIDE SEQUENCE [LARGE SCALE GENOMIC DNA]</scope>
    <source>
        <strain evidence="7 8">PTG4-2</strain>
    </source>
</reference>
<dbReference type="InterPro" id="IPR039418">
    <property type="entry name" value="LexA-like"/>
</dbReference>
<evidence type="ECO:0000256" key="3">
    <source>
        <dbReference type="ARBA" id="ARBA00023163"/>
    </source>
</evidence>
<keyword evidence="1" id="KW-0805">Transcription regulation</keyword>
<sequence length="211" mass="22915">MLAHNDVWNAIDELAAKHGMSPSGLARRSGLDPTTFNKSKRFASDGRPRWPSTESIAKILKATNTSISQLFGFADTGRQAPHVSIPLIGEAHAGFESSLPAGTDSVAVPSPPRIISFPDRRHEPLYALSVVGDSMQPLYRDGDVLFISPNAAANAGDRVVVKLTNNEVAVKVLKEIRDDGYEFHAVNPDHSDVSLRTSDVDWIARIVYATQ</sequence>
<dbReference type="PANTHER" id="PTHR40661:SF3">
    <property type="entry name" value="FELS-1 PROPHAGE TRANSCRIPTIONAL REGULATOR"/>
    <property type="match status" value="1"/>
</dbReference>
<dbReference type="SUPFAM" id="SSF47413">
    <property type="entry name" value="lambda repressor-like DNA-binding domains"/>
    <property type="match status" value="1"/>
</dbReference>
<keyword evidence="8" id="KW-1185">Reference proteome</keyword>
<evidence type="ECO:0000259" key="6">
    <source>
        <dbReference type="Pfam" id="PF13443"/>
    </source>
</evidence>
<dbReference type="OrthoDB" id="9792157at2"/>
<dbReference type="CDD" id="cd06529">
    <property type="entry name" value="S24_LexA-like"/>
    <property type="match status" value="1"/>
</dbReference>
<feature type="region of interest" description="Disordered" evidence="4">
    <location>
        <begin position="20"/>
        <end position="50"/>
    </location>
</feature>
<gene>
    <name evidence="7" type="ORF">DLJ53_02660</name>
</gene>
<feature type="domain" description="Peptidase S24/S26A/S26B/S26C" evidence="5">
    <location>
        <begin position="86"/>
        <end position="207"/>
    </location>
</feature>
<evidence type="ECO:0000256" key="2">
    <source>
        <dbReference type="ARBA" id="ARBA00023125"/>
    </source>
</evidence>
<dbReference type="EMBL" id="QHHQ01000001">
    <property type="protein sequence ID" value="RAI03430.1"/>
    <property type="molecule type" value="Genomic_DNA"/>
</dbReference>
<evidence type="ECO:0000256" key="1">
    <source>
        <dbReference type="ARBA" id="ARBA00023015"/>
    </source>
</evidence>
<dbReference type="InterPro" id="IPR036286">
    <property type="entry name" value="LexA/Signal_pep-like_sf"/>
</dbReference>
<dbReference type="RefSeq" id="WP_111342112.1">
    <property type="nucleotide sequence ID" value="NZ_JAIWKD010000001.1"/>
</dbReference>
<evidence type="ECO:0000259" key="5">
    <source>
        <dbReference type="Pfam" id="PF00717"/>
    </source>
</evidence>
<dbReference type="Gene3D" id="2.10.109.10">
    <property type="entry name" value="Umud Fragment, subunit A"/>
    <property type="match status" value="1"/>
</dbReference>
<feature type="domain" description="HTH cro/C1-type" evidence="6">
    <location>
        <begin position="11"/>
        <end position="73"/>
    </location>
</feature>
<dbReference type="CDD" id="cd00093">
    <property type="entry name" value="HTH_XRE"/>
    <property type="match status" value="1"/>
</dbReference>
<dbReference type="SUPFAM" id="SSF51306">
    <property type="entry name" value="LexA/Signal peptidase"/>
    <property type="match status" value="1"/>
</dbReference>
<dbReference type="InterPro" id="IPR001387">
    <property type="entry name" value="Cro/C1-type_HTH"/>
</dbReference>
<proteinExistence type="predicted"/>
<dbReference type="InterPro" id="IPR015927">
    <property type="entry name" value="Peptidase_S24_S26A/B/C"/>
</dbReference>
<keyword evidence="3" id="KW-0804">Transcription</keyword>
<accession>A0A8B2NXM1</accession>
<dbReference type="AlphaFoldDB" id="A0A8B2NXM1"/>
<dbReference type="PANTHER" id="PTHR40661">
    <property type="match status" value="1"/>
</dbReference>
<evidence type="ECO:0000313" key="7">
    <source>
        <dbReference type="EMBL" id="RAI03430.1"/>
    </source>
</evidence>
<dbReference type="Pfam" id="PF00717">
    <property type="entry name" value="Peptidase_S24"/>
    <property type="match status" value="1"/>
</dbReference>
<evidence type="ECO:0000256" key="4">
    <source>
        <dbReference type="SAM" id="MobiDB-lite"/>
    </source>
</evidence>
<keyword evidence="2 7" id="KW-0238">DNA-binding</keyword>
<name>A0A8B2NXM1_9HYPH</name>
<organism evidence="7 8">
    <name type="scientific">Acuticoccus sediminis</name>
    <dbReference type="NCBI Taxonomy" id="2184697"/>
    <lineage>
        <taxon>Bacteria</taxon>
        <taxon>Pseudomonadati</taxon>
        <taxon>Pseudomonadota</taxon>
        <taxon>Alphaproteobacteria</taxon>
        <taxon>Hyphomicrobiales</taxon>
        <taxon>Amorphaceae</taxon>
        <taxon>Acuticoccus</taxon>
    </lineage>
</organism>
<comment type="caution">
    <text evidence="7">The sequence shown here is derived from an EMBL/GenBank/DDBJ whole genome shotgun (WGS) entry which is preliminary data.</text>
</comment>
<dbReference type="Pfam" id="PF13443">
    <property type="entry name" value="HTH_26"/>
    <property type="match status" value="1"/>
</dbReference>
<dbReference type="GO" id="GO:0003677">
    <property type="term" value="F:DNA binding"/>
    <property type="evidence" value="ECO:0007669"/>
    <property type="project" value="UniProtKB-KW"/>
</dbReference>